<evidence type="ECO:0000313" key="2">
    <source>
        <dbReference type="Proteomes" id="UP000055048"/>
    </source>
</evidence>
<dbReference type="AlphaFoldDB" id="A0A0V0TET5"/>
<sequence>MFVFNYKAFVVKEIKVDTGIVQEIFFRGRPRTDASVWLARTEQCLEQNGIPRDRGTSVACSFLSDDVYVQVMQLPLTVNERFAEFAKMFAERYSLVESTLDARAKFIFRRQLPG</sequence>
<accession>A0A0V0TET5</accession>
<organism evidence="1 2">
    <name type="scientific">Trichinella murrelli</name>
    <dbReference type="NCBI Taxonomy" id="144512"/>
    <lineage>
        <taxon>Eukaryota</taxon>
        <taxon>Metazoa</taxon>
        <taxon>Ecdysozoa</taxon>
        <taxon>Nematoda</taxon>
        <taxon>Enoplea</taxon>
        <taxon>Dorylaimia</taxon>
        <taxon>Trichinellida</taxon>
        <taxon>Trichinellidae</taxon>
        <taxon>Trichinella</taxon>
    </lineage>
</organism>
<keyword evidence="2" id="KW-1185">Reference proteome</keyword>
<comment type="caution">
    <text evidence="1">The sequence shown here is derived from an EMBL/GenBank/DDBJ whole genome shotgun (WGS) entry which is preliminary data.</text>
</comment>
<proteinExistence type="predicted"/>
<dbReference type="Proteomes" id="UP000055048">
    <property type="component" value="Unassembled WGS sequence"/>
</dbReference>
<name>A0A0V0TET5_9BILA</name>
<gene>
    <name evidence="1" type="ORF">T05_9939</name>
</gene>
<evidence type="ECO:0000313" key="1">
    <source>
        <dbReference type="EMBL" id="KRX37043.1"/>
    </source>
</evidence>
<protein>
    <submittedName>
        <fullName evidence="1">Uncharacterized protein</fullName>
    </submittedName>
</protein>
<reference evidence="1 2" key="1">
    <citation type="submission" date="2015-01" db="EMBL/GenBank/DDBJ databases">
        <title>Evolution of Trichinella species and genotypes.</title>
        <authorList>
            <person name="Korhonen P.K."/>
            <person name="Edoardo P."/>
            <person name="Giuseppe L.R."/>
            <person name="Gasser R.B."/>
        </authorList>
    </citation>
    <scope>NUCLEOTIDE SEQUENCE [LARGE SCALE GENOMIC DNA]</scope>
    <source>
        <strain evidence="1">ISS417</strain>
    </source>
</reference>
<dbReference type="EMBL" id="JYDJ01000330">
    <property type="protein sequence ID" value="KRX37043.1"/>
    <property type="molecule type" value="Genomic_DNA"/>
</dbReference>